<evidence type="ECO:0000256" key="3">
    <source>
        <dbReference type="ARBA" id="ARBA00022777"/>
    </source>
</evidence>
<dbReference type="InterPro" id="IPR043129">
    <property type="entry name" value="ATPase_NBD"/>
</dbReference>
<dbReference type="CDD" id="cd07808">
    <property type="entry name" value="ASKHA_NBD_FGGY_EcXK-like"/>
    <property type="match status" value="1"/>
</dbReference>
<evidence type="ECO:0000256" key="2">
    <source>
        <dbReference type="ARBA" id="ARBA00022679"/>
    </source>
</evidence>
<evidence type="ECO:0000313" key="7">
    <source>
        <dbReference type="Proteomes" id="UP000824140"/>
    </source>
</evidence>
<evidence type="ECO:0000256" key="1">
    <source>
        <dbReference type="ARBA" id="ARBA00009156"/>
    </source>
</evidence>
<dbReference type="Gene3D" id="3.30.420.40">
    <property type="match status" value="2"/>
</dbReference>
<comment type="caution">
    <text evidence="6">The sequence shown here is derived from an EMBL/GenBank/DDBJ whole genome shotgun (WGS) entry which is preliminary data.</text>
</comment>
<gene>
    <name evidence="6" type="ORF">IAA84_09105</name>
</gene>
<keyword evidence="3" id="KW-0418">Kinase</keyword>
<sequence>MRYMIGVDFGGSSSKATLLGEDGCVYATASCEYPTYYPQNGWAEQDPRDSWGAFVQNVRALLSQSGVAARDVAALALDAATHTAVLLDARDQPVRNAIYWTDTRATEEAAALEAMCGGEIVSLAYNSVSSLWTLPQLMWLSRHEPESLRATRRVLAIKDYVRYRLTGDFVTDDIEAMGFMLLDANRNAWSEHLCALAGIPIAAMPEIVRPTQGLSPIRQEALAETGLAEGTLVIAGATDTAMEVYAAGANRPGEATVKLATAGRICSITPRAVVDPCLVTYRHVVDGLWYPGTATKSCAASNRWYRDTFGGDFGEMSAAAATVPRGSDGLFFHPYLQGEITPYRDDRLRASFVGATSHHARAHFNRAVLEGVAYSLKDCYATLRALDIAPVRAVLLGGGAKAPLWRQILADMLSIPLRTVENADSSLGSAMLAGVAVGAFASHQQATERCVRIQAEILPDPQGASFYESHFSLYKQIQAALAPVYHQL</sequence>
<protein>
    <submittedName>
        <fullName evidence="6">Xylulokinase</fullName>
    </submittedName>
</protein>
<dbReference type="GO" id="GO:0005975">
    <property type="term" value="P:carbohydrate metabolic process"/>
    <property type="evidence" value="ECO:0007669"/>
    <property type="project" value="InterPro"/>
</dbReference>
<dbReference type="Proteomes" id="UP000824140">
    <property type="component" value="Unassembled WGS sequence"/>
</dbReference>
<reference evidence="6" key="2">
    <citation type="journal article" date="2021" name="PeerJ">
        <title>Extensive microbial diversity within the chicken gut microbiome revealed by metagenomics and culture.</title>
        <authorList>
            <person name="Gilroy R."/>
            <person name="Ravi A."/>
            <person name="Getino M."/>
            <person name="Pursley I."/>
            <person name="Horton D.L."/>
            <person name="Alikhan N.F."/>
            <person name="Baker D."/>
            <person name="Gharbi K."/>
            <person name="Hall N."/>
            <person name="Watson M."/>
            <person name="Adriaenssens E.M."/>
            <person name="Foster-Nyarko E."/>
            <person name="Jarju S."/>
            <person name="Secka A."/>
            <person name="Antonio M."/>
            <person name="Oren A."/>
            <person name="Chaudhuri R.R."/>
            <person name="La Ragione R."/>
            <person name="Hildebrand F."/>
            <person name="Pallen M.J."/>
        </authorList>
    </citation>
    <scope>NUCLEOTIDE SEQUENCE</scope>
    <source>
        <strain evidence="6">13766</strain>
    </source>
</reference>
<dbReference type="PANTHER" id="PTHR43095">
    <property type="entry name" value="SUGAR KINASE"/>
    <property type="match status" value="1"/>
</dbReference>
<dbReference type="PIRSF" id="PIRSF000538">
    <property type="entry name" value="GlpK"/>
    <property type="match status" value="1"/>
</dbReference>
<dbReference type="InterPro" id="IPR050406">
    <property type="entry name" value="FGGY_Carb_Kinase"/>
</dbReference>
<evidence type="ECO:0000313" key="6">
    <source>
        <dbReference type="EMBL" id="HIS93157.1"/>
    </source>
</evidence>
<proteinExistence type="inferred from homology"/>
<comment type="similarity">
    <text evidence="1">Belongs to the FGGY kinase family.</text>
</comment>
<dbReference type="AlphaFoldDB" id="A0A9D1G190"/>
<dbReference type="InterPro" id="IPR018484">
    <property type="entry name" value="FGGY_N"/>
</dbReference>
<evidence type="ECO:0000259" key="4">
    <source>
        <dbReference type="Pfam" id="PF00370"/>
    </source>
</evidence>
<dbReference type="SUPFAM" id="SSF53067">
    <property type="entry name" value="Actin-like ATPase domain"/>
    <property type="match status" value="2"/>
</dbReference>
<dbReference type="PANTHER" id="PTHR43095:SF5">
    <property type="entry name" value="XYLULOSE KINASE"/>
    <property type="match status" value="1"/>
</dbReference>
<dbReference type="InterPro" id="IPR018485">
    <property type="entry name" value="FGGY_C"/>
</dbReference>
<keyword evidence="2" id="KW-0808">Transferase</keyword>
<feature type="domain" description="Carbohydrate kinase FGGY C-terminal" evidence="5">
    <location>
        <begin position="285"/>
        <end position="436"/>
    </location>
</feature>
<dbReference type="Pfam" id="PF02782">
    <property type="entry name" value="FGGY_C"/>
    <property type="match status" value="1"/>
</dbReference>
<organism evidence="6 7">
    <name type="scientific">Candidatus Alectryocaccomicrobium excrementavium</name>
    <dbReference type="NCBI Taxonomy" id="2840668"/>
    <lineage>
        <taxon>Bacteria</taxon>
        <taxon>Bacillati</taxon>
        <taxon>Bacillota</taxon>
        <taxon>Clostridia</taxon>
        <taxon>Candidatus Alectryocaccomicrobium</taxon>
    </lineage>
</organism>
<dbReference type="GO" id="GO:0016301">
    <property type="term" value="F:kinase activity"/>
    <property type="evidence" value="ECO:0007669"/>
    <property type="project" value="UniProtKB-KW"/>
</dbReference>
<name>A0A9D1G190_9FIRM</name>
<feature type="domain" description="Carbohydrate kinase FGGY N-terminal" evidence="4">
    <location>
        <begin position="3"/>
        <end position="242"/>
    </location>
</feature>
<evidence type="ECO:0000259" key="5">
    <source>
        <dbReference type="Pfam" id="PF02782"/>
    </source>
</evidence>
<dbReference type="InterPro" id="IPR000577">
    <property type="entry name" value="Carb_kinase_FGGY"/>
</dbReference>
<reference evidence="6" key="1">
    <citation type="submission" date="2020-10" db="EMBL/GenBank/DDBJ databases">
        <authorList>
            <person name="Gilroy R."/>
        </authorList>
    </citation>
    <scope>NUCLEOTIDE SEQUENCE</scope>
    <source>
        <strain evidence="6">13766</strain>
    </source>
</reference>
<dbReference type="EMBL" id="DVJN01000183">
    <property type="protein sequence ID" value="HIS93157.1"/>
    <property type="molecule type" value="Genomic_DNA"/>
</dbReference>
<dbReference type="Pfam" id="PF00370">
    <property type="entry name" value="FGGY_N"/>
    <property type="match status" value="1"/>
</dbReference>
<accession>A0A9D1G190</accession>